<dbReference type="EMBL" id="CP065728">
    <property type="protein sequence ID" value="QPT44203.1"/>
    <property type="molecule type" value="Genomic_DNA"/>
</dbReference>
<dbReference type="SUPFAM" id="SSF140931">
    <property type="entry name" value="Fic-like"/>
    <property type="match status" value="1"/>
</dbReference>
<gene>
    <name evidence="2" type="ORF">I6G26_09075</name>
</gene>
<evidence type="ECO:0000259" key="1">
    <source>
        <dbReference type="PROSITE" id="PS51459"/>
    </source>
</evidence>
<organism evidence="2 3">
    <name type="scientific">Moraxella nonliquefaciens</name>
    <dbReference type="NCBI Taxonomy" id="478"/>
    <lineage>
        <taxon>Bacteria</taxon>
        <taxon>Pseudomonadati</taxon>
        <taxon>Pseudomonadota</taxon>
        <taxon>Gammaproteobacteria</taxon>
        <taxon>Moraxellales</taxon>
        <taxon>Moraxellaceae</taxon>
        <taxon>Moraxella</taxon>
    </lineage>
</organism>
<evidence type="ECO:0000313" key="2">
    <source>
        <dbReference type="EMBL" id="QPT44203.1"/>
    </source>
</evidence>
<dbReference type="PROSITE" id="PS51459">
    <property type="entry name" value="FIDO"/>
    <property type="match status" value="1"/>
</dbReference>
<name>A0A7T3EZC5_MORNO</name>
<proteinExistence type="predicted"/>
<accession>A0A7T3EZC5</accession>
<dbReference type="Proteomes" id="UP000594834">
    <property type="component" value="Chromosome"/>
</dbReference>
<keyword evidence="3" id="KW-1185">Reference proteome</keyword>
<evidence type="ECO:0000313" key="3">
    <source>
        <dbReference type="Proteomes" id="UP000594834"/>
    </source>
</evidence>
<dbReference type="InterPro" id="IPR003812">
    <property type="entry name" value="Fido"/>
</dbReference>
<protein>
    <submittedName>
        <fullName evidence="2">Fic family protein</fullName>
    </submittedName>
</protein>
<sequence length="223" mass="25521">MNMPIMFADKFNLTLEQNRFLAKKNIVEVIHSMSRLENVNTTFPQTKTIIDGMSVSGISTHDMQVLLNLKNAWQFILSSDSQFDLAFACKVNGFVAYNESLAWGELRTGNVGISGVSFVPDIPLKNKVEQALNELNHLPISNTHRILKTMYYMMRHQLFWDGNKRTAMICANYELIMVGCGVLNINENQLETWHTLLSAFYESNDDNKIMAWTYENCLYGMTV</sequence>
<dbReference type="InterPro" id="IPR036597">
    <property type="entry name" value="Fido-like_dom_sf"/>
</dbReference>
<dbReference type="Pfam" id="PF02661">
    <property type="entry name" value="Fic"/>
    <property type="match status" value="1"/>
</dbReference>
<reference evidence="2 3" key="1">
    <citation type="submission" date="2020-12" db="EMBL/GenBank/DDBJ databases">
        <title>FDA dAtabase for Regulatory Grade micrObial Sequences (FDA-ARGOS): Supporting development and validation of Infectious Disease Dx tests.</title>
        <authorList>
            <person name="Sproer C."/>
            <person name="Gronow S."/>
            <person name="Severitt S."/>
            <person name="Schroder I."/>
            <person name="Tallon L."/>
            <person name="Sadzewicz L."/>
            <person name="Zhao X."/>
            <person name="Boylan J."/>
            <person name="Ott S."/>
            <person name="Bowen H."/>
            <person name="Vavikolanu K."/>
            <person name="Mehta A."/>
            <person name="Aluvathingal J."/>
            <person name="Nadendla S."/>
            <person name="Lowell S."/>
            <person name="Myers T."/>
            <person name="Yan Y."/>
            <person name="Sichtig H."/>
        </authorList>
    </citation>
    <scope>NUCLEOTIDE SEQUENCE [LARGE SCALE GENOMIC DNA]</scope>
    <source>
        <strain evidence="2 3">FDAARGOS_869</strain>
    </source>
</reference>
<dbReference type="Gene3D" id="1.10.3290.10">
    <property type="entry name" value="Fido-like domain"/>
    <property type="match status" value="1"/>
</dbReference>
<feature type="domain" description="Fido" evidence="1">
    <location>
        <begin position="83"/>
        <end position="215"/>
    </location>
</feature>
<dbReference type="RefSeq" id="WP_197940244.1">
    <property type="nucleotide sequence ID" value="NZ_CP065728.1"/>
</dbReference>